<evidence type="ECO:0000313" key="4">
    <source>
        <dbReference type="EMBL" id="PTL60414.1"/>
    </source>
</evidence>
<dbReference type="SUPFAM" id="SSF55031">
    <property type="entry name" value="Bacterial exopeptidase dimerisation domain"/>
    <property type="match status" value="1"/>
</dbReference>
<dbReference type="AlphaFoldDB" id="A0A2T4UMG7"/>
<organism evidence="4 5">
    <name type="scientific">Paraconexibacter algicola</name>
    <dbReference type="NCBI Taxonomy" id="2133960"/>
    <lineage>
        <taxon>Bacteria</taxon>
        <taxon>Bacillati</taxon>
        <taxon>Actinomycetota</taxon>
        <taxon>Thermoleophilia</taxon>
        <taxon>Solirubrobacterales</taxon>
        <taxon>Paraconexibacteraceae</taxon>
        <taxon>Paraconexibacter</taxon>
    </lineage>
</organism>
<dbReference type="Gene3D" id="3.40.630.10">
    <property type="entry name" value="Zn peptidases"/>
    <property type="match status" value="1"/>
</dbReference>
<keyword evidence="2" id="KW-0378">Hydrolase</keyword>
<dbReference type="EMBL" id="PYYB01000001">
    <property type="protein sequence ID" value="PTL60414.1"/>
    <property type="molecule type" value="Genomic_DNA"/>
</dbReference>
<dbReference type="Pfam" id="PF01546">
    <property type="entry name" value="Peptidase_M20"/>
    <property type="match status" value="1"/>
</dbReference>
<dbReference type="GO" id="GO:0016787">
    <property type="term" value="F:hydrolase activity"/>
    <property type="evidence" value="ECO:0007669"/>
    <property type="project" value="UniProtKB-KW"/>
</dbReference>
<keyword evidence="5" id="KW-1185">Reference proteome</keyword>
<evidence type="ECO:0000313" key="5">
    <source>
        <dbReference type="Proteomes" id="UP000240739"/>
    </source>
</evidence>
<dbReference type="PANTHER" id="PTHR43808:SF9">
    <property type="entry name" value="BLL0789 PROTEIN"/>
    <property type="match status" value="1"/>
</dbReference>
<dbReference type="InterPro" id="IPR002933">
    <property type="entry name" value="Peptidase_M20"/>
</dbReference>
<dbReference type="OrthoDB" id="9783294at2"/>
<dbReference type="InterPro" id="IPR050072">
    <property type="entry name" value="Peptidase_M20A"/>
</dbReference>
<sequence>MPDWTRSHAARIAATAVHELEALVGISSPSGDRAGAERCVAVLTADLPAGALVERPACSTAGNADDLLIRVPGTGSRRIVLVGHVDTVISHELHQPLHPDPDVPGALRGSGTIDMKGGDVLALGVLRALAHDRRDELAEVALLLVTDEEWRTAPFAHAARFAGWDACLCFEAGELDADGRDAVVVRRKAAGTLEITATGVAAHSGARPDDGRNALLALAEAARVVAAHHDPAGPDRLTAVPTVLHSGEALNVVPAHGQLLCDVRADRLDAFDPVMAAIPREVGGATLVVRNLRAWPGMDAREPAAPVLARAGASLGRPIVPASRGGASDASHLATVIPLTIDGLGPLGGGAHAPDEHVLEDSLRSRAEVALAVADAVLRQQQPDAPGPGVG</sequence>
<dbReference type="Gene3D" id="3.30.70.360">
    <property type="match status" value="1"/>
</dbReference>
<accession>A0A2T4UMG7</accession>
<protein>
    <submittedName>
        <fullName evidence="4">Peptidase dimerization protein</fullName>
    </submittedName>
</protein>
<dbReference type="Proteomes" id="UP000240739">
    <property type="component" value="Unassembled WGS sequence"/>
</dbReference>
<name>A0A2T4UMG7_9ACTN</name>
<dbReference type="SUPFAM" id="SSF53187">
    <property type="entry name" value="Zn-dependent exopeptidases"/>
    <property type="match status" value="1"/>
</dbReference>
<dbReference type="Pfam" id="PF07687">
    <property type="entry name" value="M20_dimer"/>
    <property type="match status" value="1"/>
</dbReference>
<comment type="caution">
    <text evidence="4">The sequence shown here is derived from an EMBL/GenBank/DDBJ whole genome shotgun (WGS) entry which is preliminary data.</text>
</comment>
<keyword evidence="1" id="KW-0479">Metal-binding</keyword>
<gene>
    <name evidence="4" type="ORF">C7Y72_12565</name>
</gene>
<dbReference type="RefSeq" id="WP_107569059.1">
    <property type="nucleotide sequence ID" value="NZ_PYYB01000001.1"/>
</dbReference>
<feature type="domain" description="Peptidase M20 dimerisation" evidence="3">
    <location>
        <begin position="187"/>
        <end position="278"/>
    </location>
</feature>
<dbReference type="GO" id="GO:0046872">
    <property type="term" value="F:metal ion binding"/>
    <property type="evidence" value="ECO:0007669"/>
    <property type="project" value="UniProtKB-KW"/>
</dbReference>
<proteinExistence type="predicted"/>
<dbReference type="PANTHER" id="PTHR43808">
    <property type="entry name" value="ACETYLORNITHINE DEACETYLASE"/>
    <property type="match status" value="1"/>
</dbReference>
<dbReference type="InterPro" id="IPR036264">
    <property type="entry name" value="Bact_exopeptidase_dim_dom"/>
</dbReference>
<reference evidence="4 5" key="1">
    <citation type="submission" date="2018-03" db="EMBL/GenBank/DDBJ databases">
        <title>Aquarubrobacter algicola gen. nov., sp. nov., a novel actinobacterium isolated from shallow eutrophic lake during the end of cyanobacterial harmful algal blooms.</title>
        <authorList>
            <person name="Chun S.J."/>
        </authorList>
    </citation>
    <scope>NUCLEOTIDE SEQUENCE [LARGE SCALE GENOMIC DNA]</scope>
    <source>
        <strain evidence="4 5">Seoho-28</strain>
    </source>
</reference>
<evidence type="ECO:0000259" key="3">
    <source>
        <dbReference type="Pfam" id="PF07687"/>
    </source>
</evidence>
<evidence type="ECO:0000256" key="1">
    <source>
        <dbReference type="ARBA" id="ARBA00022723"/>
    </source>
</evidence>
<evidence type="ECO:0000256" key="2">
    <source>
        <dbReference type="ARBA" id="ARBA00022801"/>
    </source>
</evidence>
<dbReference type="InterPro" id="IPR011650">
    <property type="entry name" value="Peptidase_M20_dimer"/>
</dbReference>